<comment type="cofactor">
    <cofactor evidence="4">
        <name>FAD</name>
        <dbReference type="ChEBI" id="CHEBI:57692"/>
    </cofactor>
</comment>
<dbReference type="GO" id="GO:0050660">
    <property type="term" value="F:flavin adenine dinucleotide binding"/>
    <property type="evidence" value="ECO:0007669"/>
    <property type="project" value="InterPro"/>
</dbReference>
<dbReference type="EMBL" id="VDCV01000003">
    <property type="protein sequence ID" value="KAB5564382.1"/>
    <property type="molecule type" value="Genomic_DNA"/>
</dbReference>
<dbReference type="SUPFAM" id="SSF51905">
    <property type="entry name" value="FAD/NAD(P)-binding domain"/>
    <property type="match status" value="1"/>
</dbReference>
<dbReference type="Proteomes" id="UP000326939">
    <property type="component" value="Chromosome 3"/>
</dbReference>
<keyword evidence="1 4" id="KW-0285">Flavoprotein</keyword>
<dbReference type="InterPro" id="IPR020946">
    <property type="entry name" value="Flavin_mOase-like"/>
</dbReference>
<gene>
    <name evidence="5" type="ORF">DKX38_004436</name>
</gene>
<comment type="caution">
    <text evidence="5">The sequence shown here is derived from an EMBL/GenBank/DDBJ whole genome shotgun (WGS) entry which is preliminary data.</text>
</comment>
<name>A0A5N5NB62_9ROSI</name>
<dbReference type="Pfam" id="PF00743">
    <property type="entry name" value="FMO-like"/>
    <property type="match status" value="1"/>
</dbReference>
<dbReference type="GO" id="GO:0004499">
    <property type="term" value="F:N,N-dimethylaniline monooxygenase activity"/>
    <property type="evidence" value="ECO:0007669"/>
    <property type="project" value="InterPro"/>
</dbReference>
<dbReference type="EC" id="1.-.-.-" evidence="4"/>
<sequence length="106" mass="12075">MVDDGKWKVKSKAKRLVDSDGDSGFLDAVVVCSGHVTEPRIAGINLWPGKQIHSHNYRTPDQPFRNRSEAVRATRYRAVLLQSTLLVSDNLRQQSELKRPTIDRIY</sequence>
<keyword evidence="4" id="KW-0503">Monooxygenase</keyword>
<proteinExistence type="inferred from homology"/>
<keyword evidence="6" id="KW-1185">Reference proteome</keyword>
<keyword evidence="2 4" id="KW-0274">FAD</keyword>
<organism evidence="5 6">
    <name type="scientific">Salix brachista</name>
    <dbReference type="NCBI Taxonomy" id="2182728"/>
    <lineage>
        <taxon>Eukaryota</taxon>
        <taxon>Viridiplantae</taxon>
        <taxon>Streptophyta</taxon>
        <taxon>Embryophyta</taxon>
        <taxon>Tracheophyta</taxon>
        <taxon>Spermatophyta</taxon>
        <taxon>Magnoliopsida</taxon>
        <taxon>eudicotyledons</taxon>
        <taxon>Gunneridae</taxon>
        <taxon>Pentapetalae</taxon>
        <taxon>rosids</taxon>
        <taxon>fabids</taxon>
        <taxon>Malpighiales</taxon>
        <taxon>Salicaceae</taxon>
        <taxon>Saliceae</taxon>
        <taxon>Salix</taxon>
    </lineage>
</organism>
<evidence type="ECO:0000313" key="6">
    <source>
        <dbReference type="Proteomes" id="UP000326939"/>
    </source>
</evidence>
<evidence type="ECO:0000256" key="2">
    <source>
        <dbReference type="ARBA" id="ARBA00022827"/>
    </source>
</evidence>
<accession>A0A5N5NB62</accession>
<dbReference type="AlphaFoldDB" id="A0A5N5NB62"/>
<comment type="similarity">
    <text evidence="4">Belongs to the FMO family.</text>
</comment>
<reference evidence="6" key="1">
    <citation type="journal article" date="2019" name="Gigascience">
        <title>De novo genome assembly of the endangered Acer yangbiense, a plant species with extremely small populations endemic to Yunnan Province, China.</title>
        <authorList>
            <person name="Yang J."/>
            <person name="Wariss H.M."/>
            <person name="Tao L."/>
            <person name="Zhang R."/>
            <person name="Yun Q."/>
            <person name="Hollingsworth P."/>
            <person name="Dao Z."/>
            <person name="Luo G."/>
            <person name="Guo H."/>
            <person name="Ma Y."/>
            <person name="Sun W."/>
        </authorList>
    </citation>
    <scope>NUCLEOTIDE SEQUENCE [LARGE SCALE GENOMIC DNA]</scope>
    <source>
        <strain evidence="6">cv. br00</strain>
    </source>
</reference>
<keyword evidence="3 4" id="KW-0560">Oxidoreductase</keyword>
<evidence type="ECO:0000256" key="4">
    <source>
        <dbReference type="RuleBase" id="RU361177"/>
    </source>
</evidence>
<evidence type="ECO:0000256" key="1">
    <source>
        <dbReference type="ARBA" id="ARBA00022630"/>
    </source>
</evidence>
<evidence type="ECO:0000256" key="3">
    <source>
        <dbReference type="ARBA" id="ARBA00023002"/>
    </source>
</evidence>
<dbReference type="Gene3D" id="3.50.50.60">
    <property type="entry name" value="FAD/NAD(P)-binding domain"/>
    <property type="match status" value="1"/>
</dbReference>
<protein>
    <recommendedName>
        <fullName evidence="4">Flavin-containing monooxygenase</fullName>
        <ecNumber evidence="4">1.-.-.-</ecNumber>
    </recommendedName>
</protein>
<evidence type="ECO:0000313" key="5">
    <source>
        <dbReference type="EMBL" id="KAB5564382.1"/>
    </source>
</evidence>
<dbReference type="InterPro" id="IPR036188">
    <property type="entry name" value="FAD/NAD-bd_sf"/>
</dbReference>
<dbReference type="GO" id="GO:0050661">
    <property type="term" value="F:NADP binding"/>
    <property type="evidence" value="ECO:0007669"/>
    <property type="project" value="InterPro"/>
</dbReference>